<organism evidence="1 2">
    <name type="scientific">Acetobacter aceti NBRC 14818</name>
    <dbReference type="NCBI Taxonomy" id="887700"/>
    <lineage>
        <taxon>Bacteria</taxon>
        <taxon>Pseudomonadati</taxon>
        <taxon>Pseudomonadota</taxon>
        <taxon>Alphaproteobacteria</taxon>
        <taxon>Acetobacterales</taxon>
        <taxon>Acetobacteraceae</taxon>
        <taxon>Acetobacter</taxon>
        <taxon>Acetobacter subgen. Acetobacter</taxon>
    </lineage>
</organism>
<gene>
    <name evidence="1" type="ORF">EMQ_1588</name>
</gene>
<sequence length="670" mass="73840">MTGPLYRAFLDRADRYVSEGWARNETDPFTPVPLTVFRDGVQVAELAAESWREDLVEPGHSDGYCAFRHVWLPPLPENDFSRLEVRLPNGEQINGSPVFVPAPTDEQTALGVRGAIDIFDHERIAGWIRDEDRPERAVGVAILLDGQEVAFLKANSFRRDLRDLGLGSGRYGFEFLFTSPPDPLTAHTVEIRPDTGAPFPEGAKVLPAAEGFFDQAMMNLASREIGGLRDVEKIRTAADFLASCLETLRKKDAEGTLGLASRREIRRLRRQEGNRAVTVQRQVLVIDDQIPDVRRDAASVALLSHMKALQAAGLKVFFTPSLISGCREDVLASLAEQGITVLRPPLWESVEAILRQAGEAFDLIYLHRLGNASAYLELARRLCPMARRLCPMARRLCPMARIIWSVADIDSLRLRRQAQVEQRPELTILAAQSEARERMVTWRSNVVITHSDEETARIREGVPSCAAVTVRWAVPVGKTVYRPAKRDRIVFLGHFGHAPNRDAVRWLATEIVPALRRLNPALEITVFGSGMTAETLSFACDGLTFAGYAPEIGTVFAQARLMVAPLRFGAGIKGKILESWSHGVPVLMTPMAAEGLPLLAGQRSCVVPAETAAFVAGVAALWADEEALKQQSALGRKLLRTSFLEKSVEAEMAQALSAAFVEKGMKSESL</sequence>
<accession>A0AB33IDF2</accession>
<name>A0AB33IDF2_ACEAC</name>
<dbReference type="RefSeq" id="WP_132012103.1">
    <property type="nucleotide sequence ID" value="NZ_AP023410.1"/>
</dbReference>
<dbReference type="AlphaFoldDB" id="A0AB33IDF2"/>
<dbReference type="EMBL" id="AP023410">
    <property type="protein sequence ID" value="BCK75982.1"/>
    <property type="molecule type" value="Genomic_DNA"/>
</dbReference>
<dbReference type="PANTHER" id="PTHR12526">
    <property type="entry name" value="GLYCOSYLTRANSFERASE"/>
    <property type="match status" value="1"/>
</dbReference>
<dbReference type="Proteomes" id="UP000516424">
    <property type="component" value="Chromosome"/>
</dbReference>
<evidence type="ECO:0008006" key="3">
    <source>
        <dbReference type="Google" id="ProtNLM"/>
    </source>
</evidence>
<dbReference type="PANTHER" id="PTHR12526:SF584">
    <property type="entry name" value="GLYCOSYLTRANSFERASE"/>
    <property type="match status" value="1"/>
</dbReference>
<evidence type="ECO:0000313" key="1">
    <source>
        <dbReference type="EMBL" id="BCK75982.1"/>
    </source>
</evidence>
<dbReference type="Gene3D" id="3.40.50.2000">
    <property type="entry name" value="Glycogen Phosphorylase B"/>
    <property type="match status" value="1"/>
</dbReference>
<reference evidence="1 2" key="1">
    <citation type="journal article" date="2011" name="Microbiology">
        <title>Transcriptome response to different carbon sources in Acetobacter aceti.</title>
        <authorList>
            <person name="Sakurai K."/>
            <person name="Arai H."/>
            <person name="Ishii M."/>
            <person name="Igarashi Y."/>
        </authorList>
    </citation>
    <scope>NUCLEOTIDE SEQUENCE [LARGE SCALE GENOMIC DNA]</scope>
    <source>
        <strain evidence="1 2">NBRC 14818</strain>
    </source>
</reference>
<dbReference type="SUPFAM" id="SSF53756">
    <property type="entry name" value="UDP-Glycosyltransferase/glycogen phosphorylase"/>
    <property type="match status" value="1"/>
</dbReference>
<proteinExistence type="predicted"/>
<dbReference type="Pfam" id="PF13692">
    <property type="entry name" value="Glyco_trans_1_4"/>
    <property type="match status" value="1"/>
</dbReference>
<evidence type="ECO:0000313" key="2">
    <source>
        <dbReference type="Proteomes" id="UP000516424"/>
    </source>
</evidence>
<protein>
    <recommendedName>
        <fullName evidence="3">Glycosyl transferase</fullName>
    </recommendedName>
</protein>
<keyword evidence="2" id="KW-1185">Reference proteome</keyword>